<proteinExistence type="inferred from homology"/>
<sequence>MKIKTKHFGEIEIDESKIMTFTKGLLGFEDVKSYALLKLDQEIPLTYMQAVEEQNLNFIILDPFQFFKDYNVELSNEIQKELDIKEPSEVAIWSLVSIQDNLENATCNLIAPLVINIRTKQGKQIILHNSSYTTKHTFIPKKAEVEGG</sequence>
<dbReference type="Proteomes" id="UP000448943">
    <property type="component" value="Unassembled WGS sequence"/>
</dbReference>
<organism evidence="5 6">
    <name type="scientific">Chengkuizengella marina</name>
    <dbReference type="NCBI Taxonomy" id="2507566"/>
    <lineage>
        <taxon>Bacteria</taxon>
        <taxon>Bacillati</taxon>
        <taxon>Bacillota</taxon>
        <taxon>Bacilli</taxon>
        <taxon>Bacillales</taxon>
        <taxon>Paenibacillaceae</taxon>
        <taxon>Chengkuizengella</taxon>
    </lineage>
</organism>
<accession>A0A6N9PYM9</accession>
<evidence type="ECO:0000256" key="1">
    <source>
        <dbReference type="ARBA" id="ARBA00022490"/>
    </source>
</evidence>
<dbReference type="SUPFAM" id="SSF141457">
    <property type="entry name" value="BH3618-like"/>
    <property type="match status" value="1"/>
</dbReference>
<keyword evidence="6" id="KW-1185">Reference proteome</keyword>
<dbReference type="InterPro" id="IPR003775">
    <property type="entry name" value="Flagellar_assembly_factor_FliW"/>
</dbReference>
<dbReference type="PANTHER" id="PTHR39190">
    <property type="entry name" value="FLAGELLAR ASSEMBLY FACTOR FLIW"/>
    <property type="match status" value="1"/>
</dbReference>
<dbReference type="PANTHER" id="PTHR39190:SF1">
    <property type="entry name" value="FLAGELLAR ASSEMBLY FACTOR FLIW"/>
    <property type="match status" value="1"/>
</dbReference>
<dbReference type="HAMAP" id="MF_01185">
    <property type="entry name" value="FliW"/>
    <property type="match status" value="1"/>
</dbReference>
<protein>
    <recommendedName>
        <fullName evidence="4">Flagellar assembly factor FliW</fullName>
    </recommendedName>
</protein>
<dbReference type="GO" id="GO:0006417">
    <property type="term" value="P:regulation of translation"/>
    <property type="evidence" value="ECO:0007669"/>
    <property type="project" value="UniProtKB-KW"/>
</dbReference>
<evidence type="ECO:0000256" key="2">
    <source>
        <dbReference type="ARBA" id="ARBA00022795"/>
    </source>
</evidence>
<comment type="function">
    <text evidence="4">Acts as an anti-CsrA protein, binds CsrA and prevents it from repressing translation of its target genes, one of which is flagellin. Binds to flagellin and participates in the assembly of the flagellum.</text>
</comment>
<evidence type="ECO:0000313" key="6">
    <source>
        <dbReference type="Proteomes" id="UP000448943"/>
    </source>
</evidence>
<keyword evidence="2 4" id="KW-1005">Bacterial flagellum biogenesis</keyword>
<evidence type="ECO:0000313" key="5">
    <source>
        <dbReference type="EMBL" id="NBI27735.1"/>
    </source>
</evidence>
<gene>
    <name evidence="4" type="primary">fliW</name>
    <name evidence="5" type="ORF">ERL59_02010</name>
</gene>
<name>A0A6N9PYM9_9BACL</name>
<keyword evidence="3 4" id="KW-0810">Translation regulation</keyword>
<keyword evidence="5" id="KW-0966">Cell projection</keyword>
<dbReference type="AlphaFoldDB" id="A0A6N9PYM9"/>
<dbReference type="EMBL" id="SIJB01000005">
    <property type="protein sequence ID" value="NBI27735.1"/>
    <property type="molecule type" value="Genomic_DNA"/>
</dbReference>
<dbReference type="Pfam" id="PF02623">
    <property type="entry name" value="FliW"/>
    <property type="match status" value="1"/>
</dbReference>
<comment type="subunit">
    <text evidence="4">Interacts with translational regulator CsrA and flagellin(s).</text>
</comment>
<dbReference type="GO" id="GO:0005737">
    <property type="term" value="C:cytoplasm"/>
    <property type="evidence" value="ECO:0007669"/>
    <property type="project" value="UniProtKB-SubCell"/>
</dbReference>
<dbReference type="InterPro" id="IPR024046">
    <property type="entry name" value="Flagellar_assmbl_FliW_dom_sf"/>
</dbReference>
<comment type="caution">
    <text evidence="5">The sequence shown here is derived from an EMBL/GenBank/DDBJ whole genome shotgun (WGS) entry which is preliminary data.</text>
</comment>
<dbReference type="RefSeq" id="WP_160643971.1">
    <property type="nucleotide sequence ID" value="NZ_SIJB01000005.1"/>
</dbReference>
<comment type="similarity">
    <text evidence="4">Belongs to the FliW family.</text>
</comment>
<evidence type="ECO:0000256" key="3">
    <source>
        <dbReference type="ARBA" id="ARBA00022845"/>
    </source>
</evidence>
<keyword evidence="4" id="KW-0143">Chaperone</keyword>
<dbReference type="OrthoDB" id="9801235at2"/>
<keyword evidence="5" id="KW-0282">Flagellum</keyword>
<keyword evidence="1 4" id="KW-0963">Cytoplasm</keyword>
<dbReference type="NCBIfam" id="NF009793">
    <property type="entry name" value="PRK13285.1-1"/>
    <property type="match status" value="1"/>
</dbReference>
<keyword evidence="5" id="KW-0969">Cilium</keyword>
<reference evidence="5 6" key="1">
    <citation type="submission" date="2019-01" db="EMBL/GenBank/DDBJ databases">
        <title>Chengkuizengella sp. nov., isolated from deep-sea sediment of East Pacific Ocean.</title>
        <authorList>
            <person name="Yang J."/>
            <person name="Lai Q."/>
            <person name="Shao Z."/>
        </authorList>
    </citation>
    <scope>NUCLEOTIDE SEQUENCE [LARGE SCALE GENOMIC DNA]</scope>
    <source>
        <strain evidence="5 6">YPA3-1-1</strain>
    </source>
</reference>
<dbReference type="GO" id="GO:0044780">
    <property type="term" value="P:bacterial-type flagellum assembly"/>
    <property type="evidence" value="ECO:0007669"/>
    <property type="project" value="UniProtKB-UniRule"/>
</dbReference>
<evidence type="ECO:0000256" key="4">
    <source>
        <dbReference type="HAMAP-Rule" id="MF_01185"/>
    </source>
</evidence>
<comment type="subcellular location">
    <subcellularLocation>
        <location evidence="4">Cytoplasm</location>
    </subcellularLocation>
</comment>
<dbReference type="Gene3D" id="2.30.290.10">
    <property type="entry name" value="BH3618-like"/>
    <property type="match status" value="1"/>
</dbReference>